<evidence type="ECO:0000313" key="1">
    <source>
        <dbReference type="EMBL" id="KAJ8651411.1"/>
    </source>
</evidence>
<comment type="caution">
    <text evidence="1">The sequence shown here is derived from an EMBL/GenBank/DDBJ whole genome shotgun (WGS) entry which is preliminary data.</text>
</comment>
<evidence type="ECO:0000313" key="2">
    <source>
        <dbReference type="Proteomes" id="UP001234581"/>
    </source>
</evidence>
<keyword evidence="2" id="KW-1185">Reference proteome</keyword>
<accession>A0AAD7XSL0</accession>
<dbReference type="GeneID" id="83220359"/>
<gene>
    <name evidence="1" type="ORF">O0I10_013048</name>
</gene>
<dbReference type="EMBL" id="JARTCD010000214">
    <property type="protein sequence ID" value="KAJ8651411.1"/>
    <property type="molecule type" value="Genomic_DNA"/>
</dbReference>
<reference evidence="1 2" key="1">
    <citation type="submission" date="2023-03" db="EMBL/GenBank/DDBJ databases">
        <title>Genome sequence of Lichtheimia ornata CBS 291.66.</title>
        <authorList>
            <person name="Mohabir J.T."/>
            <person name="Shea T.P."/>
            <person name="Kurbessoian T."/>
            <person name="Berby B."/>
            <person name="Fontaine J."/>
            <person name="Livny J."/>
            <person name="Gnirke A."/>
            <person name="Stajich J.E."/>
            <person name="Cuomo C.A."/>
        </authorList>
    </citation>
    <scope>NUCLEOTIDE SEQUENCE [LARGE SCALE GENOMIC DNA]</scope>
    <source>
        <strain evidence="1">CBS 291.66</strain>
    </source>
</reference>
<dbReference type="AlphaFoldDB" id="A0AAD7XSL0"/>
<name>A0AAD7XSL0_9FUNG</name>
<sequence length="480" mass="54481">MSSQPEYGSYAANNSLCSDANSQMTGIDRESDLCSTDLAQVIAQWMDEQPTQCLKVIHTVLAHHCIKTRFKRDIHYAPHTKCADNGSIIKTTSECVLRDINEDVFNRINDLDEACLIPEPFPMEGVALNEGSTMERHCNQYETESDELQYRDFEGNDAQYDIEGDDAQSTQSNGDQNVMEGNDARAMQCDDGQEDAMEGSNMHAMQCNDGQHDSESNHIQTIRLDDDSDDDLVEENCIQRRNRGRNVVQHACNEMTTGDDNDPFASASPKLLAVLHYMRLRVPNKFRVDPAVIQAALQLFDDSSNIRMPVLRCNDNGLDMEDLISVTTMRARSTMYTFAAYTFNLNALACLYAATTEIKPVTPDHNYHLISYRKVVIDRKRSSIARAGRILLRIAAKVGPLILLCPLHLRWDQLGNLRGREANILVNNFEDLLRDFPSNEFGFNAVRYHDLRRFWTWVQKLCTLCSIRTSPHVGGIYYTR</sequence>
<organism evidence="1 2">
    <name type="scientific">Lichtheimia ornata</name>
    <dbReference type="NCBI Taxonomy" id="688661"/>
    <lineage>
        <taxon>Eukaryota</taxon>
        <taxon>Fungi</taxon>
        <taxon>Fungi incertae sedis</taxon>
        <taxon>Mucoromycota</taxon>
        <taxon>Mucoromycotina</taxon>
        <taxon>Mucoromycetes</taxon>
        <taxon>Mucorales</taxon>
        <taxon>Lichtheimiaceae</taxon>
        <taxon>Lichtheimia</taxon>
    </lineage>
</organism>
<dbReference type="Proteomes" id="UP001234581">
    <property type="component" value="Unassembled WGS sequence"/>
</dbReference>
<proteinExistence type="predicted"/>
<protein>
    <submittedName>
        <fullName evidence="1">Uncharacterized protein</fullName>
    </submittedName>
</protein>
<dbReference type="RefSeq" id="XP_058336326.1">
    <property type="nucleotide sequence ID" value="XM_058492908.1"/>
</dbReference>